<feature type="domain" description="HTH tetR-type" evidence="5">
    <location>
        <begin position="18"/>
        <end position="77"/>
    </location>
</feature>
<dbReference type="Pfam" id="PF21597">
    <property type="entry name" value="TetR_C_43"/>
    <property type="match status" value="1"/>
</dbReference>
<dbReference type="InterPro" id="IPR050109">
    <property type="entry name" value="HTH-type_TetR-like_transc_reg"/>
</dbReference>
<protein>
    <submittedName>
        <fullName evidence="6">AcrR family transcriptional regulator</fullName>
    </submittedName>
</protein>
<evidence type="ECO:0000256" key="3">
    <source>
        <dbReference type="ARBA" id="ARBA00023163"/>
    </source>
</evidence>
<dbReference type="PRINTS" id="PR00455">
    <property type="entry name" value="HTHTETR"/>
</dbReference>
<dbReference type="OrthoDB" id="3192968at2"/>
<dbReference type="EMBL" id="RBWV01000011">
    <property type="protein sequence ID" value="RKS75477.1"/>
    <property type="molecule type" value="Genomic_DNA"/>
</dbReference>
<feature type="DNA-binding region" description="H-T-H motif" evidence="4">
    <location>
        <begin position="40"/>
        <end position="59"/>
    </location>
</feature>
<keyword evidence="1" id="KW-0805">Transcription regulation</keyword>
<dbReference type="PROSITE" id="PS01081">
    <property type="entry name" value="HTH_TETR_1"/>
    <property type="match status" value="1"/>
</dbReference>
<dbReference type="GO" id="GO:0000976">
    <property type="term" value="F:transcription cis-regulatory region binding"/>
    <property type="evidence" value="ECO:0007669"/>
    <property type="project" value="TreeGrafter"/>
</dbReference>
<dbReference type="InterPro" id="IPR009057">
    <property type="entry name" value="Homeodomain-like_sf"/>
</dbReference>
<dbReference type="Proteomes" id="UP000281955">
    <property type="component" value="Unassembled WGS sequence"/>
</dbReference>
<keyword evidence="7" id="KW-1185">Reference proteome</keyword>
<evidence type="ECO:0000256" key="1">
    <source>
        <dbReference type="ARBA" id="ARBA00023015"/>
    </source>
</evidence>
<dbReference type="InterPro" id="IPR049445">
    <property type="entry name" value="TetR_SbtR-like_C"/>
</dbReference>
<keyword evidence="2 4" id="KW-0238">DNA-binding</keyword>
<dbReference type="InParanoid" id="A0A420XQF9"/>
<dbReference type="InterPro" id="IPR001647">
    <property type="entry name" value="HTH_TetR"/>
</dbReference>
<dbReference type="PANTHER" id="PTHR30055">
    <property type="entry name" value="HTH-TYPE TRANSCRIPTIONAL REGULATOR RUTR"/>
    <property type="match status" value="1"/>
</dbReference>
<reference evidence="6 7" key="1">
    <citation type="submission" date="2018-10" db="EMBL/GenBank/DDBJ databases">
        <title>Genomic Encyclopedia of Archaeal and Bacterial Type Strains, Phase II (KMG-II): from individual species to whole genera.</title>
        <authorList>
            <person name="Goeker M."/>
        </authorList>
    </citation>
    <scope>NUCLEOTIDE SEQUENCE [LARGE SCALE GENOMIC DNA]</scope>
    <source>
        <strain evidence="6 7">RP-AC37</strain>
    </source>
</reference>
<name>A0A420XQF9_9ACTN</name>
<evidence type="ECO:0000313" key="6">
    <source>
        <dbReference type="EMBL" id="RKS75477.1"/>
    </source>
</evidence>
<dbReference type="SUPFAM" id="SSF48498">
    <property type="entry name" value="Tetracyclin repressor-like, C-terminal domain"/>
    <property type="match status" value="1"/>
</dbReference>
<dbReference type="RefSeq" id="WP_121193242.1">
    <property type="nucleotide sequence ID" value="NZ_RBWV01000011.1"/>
</dbReference>
<dbReference type="AlphaFoldDB" id="A0A420XQF9"/>
<dbReference type="Pfam" id="PF00440">
    <property type="entry name" value="TetR_N"/>
    <property type="match status" value="1"/>
</dbReference>
<proteinExistence type="predicted"/>
<dbReference type="PANTHER" id="PTHR30055:SF234">
    <property type="entry name" value="HTH-TYPE TRANSCRIPTIONAL REGULATOR BETI"/>
    <property type="match status" value="1"/>
</dbReference>
<evidence type="ECO:0000256" key="4">
    <source>
        <dbReference type="PROSITE-ProRule" id="PRU00335"/>
    </source>
</evidence>
<evidence type="ECO:0000256" key="2">
    <source>
        <dbReference type="ARBA" id="ARBA00023125"/>
    </source>
</evidence>
<keyword evidence="3" id="KW-0804">Transcription</keyword>
<dbReference type="InterPro" id="IPR036271">
    <property type="entry name" value="Tet_transcr_reg_TetR-rel_C_sf"/>
</dbReference>
<organism evidence="6 7">
    <name type="scientific">Motilibacter peucedani</name>
    <dbReference type="NCBI Taxonomy" id="598650"/>
    <lineage>
        <taxon>Bacteria</taxon>
        <taxon>Bacillati</taxon>
        <taxon>Actinomycetota</taxon>
        <taxon>Actinomycetes</taxon>
        <taxon>Motilibacterales</taxon>
        <taxon>Motilibacteraceae</taxon>
        <taxon>Motilibacter</taxon>
    </lineage>
</organism>
<evidence type="ECO:0000259" key="5">
    <source>
        <dbReference type="PROSITE" id="PS50977"/>
    </source>
</evidence>
<dbReference type="Gene3D" id="1.10.357.10">
    <property type="entry name" value="Tetracycline Repressor, domain 2"/>
    <property type="match status" value="1"/>
</dbReference>
<dbReference type="PROSITE" id="PS50977">
    <property type="entry name" value="HTH_TETR_2"/>
    <property type="match status" value="1"/>
</dbReference>
<dbReference type="InterPro" id="IPR023772">
    <property type="entry name" value="DNA-bd_HTH_TetR-type_CS"/>
</dbReference>
<dbReference type="SUPFAM" id="SSF46689">
    <property type="entry name" value="Homeodomain-like"/>
    <property type="match status" value="1"/>
</dbReference>
<sequence length="221" mass="24273">MAAAAEPSSERPLRRDAERNRARILEAAREVFATRGLAATLDDVAHHAGVGVGTVYRRFPTKEALVSAALVGRLEEVVALAREALDAPTGWDGLATFLRRSTDMQAEDSGLRDVVLRSDWAQAELCSMRDAIAPLVRALLDRAHAEGSLRPDVTAEDLPAIFVMVSQVAEHARDFRPDLHRRYCELLLDALRARPGNSPLGEALSEAEAEQLTARWAPRRH</sequence>
<gene>
    <name evidence="6" type="ORF">CLV35_1944</name>
</gene>
<evidence type="ECO:0000313" key="7">
    <source>
        <dbReference type="Proteomes" id="UP000281955"/>
    </source>
</evidence>
<dbReference type="GO" id="GO:0003700">
    <property type="term" value="F:DNA-binding transcription factor activity"/>
    <property type="evidence" value="ECO:0007669"/>
    <property type="project" value="TreeGrafter"/>
</dbReference>
<accession>A0A420XQF9</accession>
<comment type="caution">
    <text evidence="6">The sequence shown here is derived from an EMBL/GenBank/DDBJ whole genome shotgun (WGS) entry which is preliminary data.</text>
</comment>